<protein>
    <submittedName>
        <fullName evidence="4">REF/SRPP-like protein At1g67360</fullName>
    </submittedName>
</protein>
<dbReference type="InterPro" id="IPR008802">
    <property type="entry name" value="REF"/>
</dbReference>
<evidence type="ECO:0000256" key="2">
    <source>
        <dbReference type="SAM" id="MobiDB-lite"/>
    </source>
</evidence>
<dbReference type="Pfam" id="PF05755">
    <property type="entry name" value="REF"/>
    <property type="match status" value="1"/>
</dbReference>
<reference evidence="3" key="1">
    <citation type="journal article" date="2021" name="Nat. Commun.">
        <title>Genomic analyses provide insights into spinach domestication and the genetic basis of agronomic traits.</title>
        <authorList>
            <person name="Cai X."/>
            <person name="Sun X."/>
            <person name="Xu C."/>
            <person name="Sun H."/>
            <person name="Wang X."/>
            <person name="Ge C."/>
            <person name="Zhang Z."/>
            <person name="Wang Q."/>
            <person name="Fei Z."/>
            <person name="Jiao C."/>
            <person name="Wang Q."/>
        </authorList>
    </citation>
    <scope>NUCLEOTIDE SEQUENCE [LARGE SCALE GENOMIC DNA]</scope>
    <source>
        <strain evidence="3">cv. Varoflay</strain>
    </source>
</reference>
<reference evidence="4" key="2">
    <citation type="submission" date="2025-08" db="UniProtKB">
        <authorList>
            <consortium name="RefSeq"/>
        </authorList>
    </citation>
    <scope>IDENTIFICATION</scope>
    <source>
        <tissue evidence="4">Leaf</tissue>
    </source>
</reference>
<sequence length="240" mass="26095">MENSDETKNRQQELKHLGFVRAATINTIVWLTSVYGYAKINSGPLRSAVGTVETAVTTVVTPVFSKFKDVPDQVLVFLDQKVDMASTKFDDHAPPLAKQVLTQVHIVINQTTQLAKEVVHQARAGGPLAAAQYAANESKELVLNQSVKIFSKIDNFPLIHMITEMTVPTAAHWSEKYNNFISDLRGKGYDVFSYVPLIPIDEITKAFKQSEGGHEGGGGGGAAADDDVDDSSDGEMAESQ</sequence>
<accession>A0A9R0K1K3</accession>
<feature type="region of interest" description="Disordered" evidence="2">
    <location>
        <begin position="208"/>
        <end position="240"/>
    </location>
</feature>
<dbReference type="GeneID" id="110794454"/>
<dbReference type="KEGG" id="soe:110794454"/>
<name>A0A9R0K1K3_SPIOL</name>
<evidence type="ECO:0000313" key="3">
    <source>
        <dbReference type="Proteomes" id="UP000813463"/>
    </source>
</evidence>
<evidence type="ECO:0000313" key="4">
    <source>
        <dbReference type="RefSeq" id="XP_021855131.2"/>
    </source>
</evidence>
<dbReference type="RefSeq" id="XP_021855131.2">
    <property type="nucleotide sequence ID" value="XM_021999439.2"/>
</dbReference>
<feature type="compositionally biased region" description="Acidic residues" evidence="2">
    <location>
        <begin position="224"/>
        <end position="240"/>
    </location>
</feature>
<proteinExistence type="inferred from homology"/>
<evidence type="ECO:0000256" key="1">
    <source>
        <dbReference type="ARBA" id="ARBA00009737"/>
    </source>
</evidence>
<gene>
    <name evidence="4" type="primary">LOC110794454</name>
</gene>
<keyword evidence="3" id="KW-1185">Reference proteome</keyword>
<dbReference type="PANTHER" id="PTHR33732">
    <property type="entry name" value="REF/SRPP-LIKE PROTEIN OS05G0151300/LOC_OS05G05940"/>
    <property type="match status" value="1"/>
</dbReference>
<organism evidence="3 4">
    <name type="scientific">Spinacia oleracea</name>
    <name type="common">Spinach</name>
    <dbReference type="NCBI Taxonomy" id="3562"/>
    <lineage>
        <taxon>Eukaryota</taxon>
        <taxon>Viridiplantae</taxon>
        <taxon>Streptophyta</taxon>
        <taxon>Embryophyta</taxon>
        <taxon>Tracheophyta</taxon>
        <taxon>Spermatophyta</taxon>
        <taxon>Magnoliopsida</taxon>
        <taxon>eudicotyledons</taxon>
        <taxon>Gunneridae</taxon>
        <taxon>Pentapetalae</taxon>
        <taxon>Caryophyllales</taxon>
        <taxon>Chenopodiaceae</taxon>
        <taxon>Chenopodioideae</taxon>
        <taxon>Anserineae</taxon>
        <taxon>Spinacia</taxon>
    </lineage>
</organism>
<dbReference type="PANTHER" id="PTHR33732:SF2">
    <property type="entry name" value="REF_SRPP-LIKE PROTEIN"/>
    <property type="match status" value="1"/>
</dbReference>
<dbReference type="AlphaFoldDB" id="A0A9R0K1K3"/>
<dbReference type="Proteomes" id="UP000813463">
    <property type="component" value="Chromosome 1"/>
</dbReference>
<comment type="similarity">
    <text evidence="1">Belongs to the REF/SRPP family.</text>
</comment>